<comment type="caution">
    <text evidence="1">The sequence shown here is derived from an EMBL/GenBank/DDBJ whole genome shotgun (WGS) entry which is preliminary data.</text>
</comment>
<accession>A0A0L7AYQ8</accession>
<dbReference type="PATRIC" id="fig|1365965.3.peg.1236"/>
<sequence>MRTVQRAQDLPIAIVEEIAFENGWITRGQLMESAERYGKSPYGQHLKGLADGEIMLVPNQKN</sequence>
<dbReference type="AlphaFoldDB" id="A0A0L7AYQ8"/>
<dbReference type="EMBL" id="AVQD01000010">
    <property type="protein sequence ID" value="KOA40362.1"/>
    <property type="molecule type" value="Genomic_DNA"/>
</dbReference>
<reference evidence="1 2" key="1">
    <citation type="journal article" date="2015" name="Int J Genomics">
        <title>Comparative Genomics Revealed Genetic Diversity and Species/Strain-Level Differences in Carbohydrate Metabolism of Three Probiotic Bifidobacterial Species.</title>
        <authorList>
            <person name="Odamaki T."/>
            <person name="Horigome A."/>
            <person name="Sugahara H."/>
            <person name="Hashikura N."/>
            <person name="Minami J."/>
            <person name="Xiao J.Z."/>
            <person name="Abe F."/>
        </authorList>
    </citation>
    <scope>NUCLEOTIDE SEQUENCE [LARGE SCALE GENOMIC DNA]</scope>
    <source>
        <strain evidence="1 2">MCC 1128</strain>
    </source>
</reference>
<gene>
    <name evidence="1" type="ORF">BBM1128_06145</name>
</gene>
<evidence type="ECO:0000313" key="2">
    <source>
        <dbReference type="Proteomes" id="UP000037193"/>
    </source>
</evidence>
<proteinExistence type="predicted"/>
<evidence type="ECO:0008006" key="3">
    <source>
        <dbReference type="Google" id="ProtNLM"/>
    </source>
</evidence>
<evidence type="ECO:0000313" key="1">
    <source>
        <dbReference type="EMBL" id="KOA40362.1"/>
    </source>
</evidence>
<organism evidence="1 2">
    <name type="scientific">Bifidobacterium breve MCC 1128</name>
    <dbReference type="NCBI Taxonomy" id="1365965"/>
    <lineage>
        <taxon>Bacteria</taxon>
        <taxon>Bacillati</taxon>
        <taxon>Actinomycetota</taxon>
        <taxon>Actinomycetes</taxon>
        <taxon>Bifidobacteriales</taxon>
        <taxon>Bifidobacteriaceae</taxon>
        <taxon>Bifidobacterium</taxon>
    </lineage>
</organism>
<dbReference type="Proteomes" id="UP000037193">
    <property type="component" value="Unassembled WGS sequence"/>
</dbReference>
<name>A0A0L7AYQ8_BIFBR</name>
<protein>
    <recommendedName>
        <fullName evidence="3">Glucose-1-phosphate thymidylyltransferase</fullName>
    </recommendedName>
</protein>